<dbReference type="PANTHER" id="PTHR43198">
    <property type="entry name" value="BIFUNCTIONAL TH2 PROTEIN"/>
    <property type="match status" value="1"/>
</dbReference>
<dbReference type="CDD" id="cd19365">
    <property type="entry name" value="TenA_C-like"/>
    <property type="match status" value="1"/>
</dbReference>
<keyword evidence="12" id="KW-1185">Reference proteome</keyword>
<reference evidence="12" key="1">
    <citation type="submission" date="2023-12" db="EMBL/GenBank/DDBJ databases">
        <title>Novel isolates from deep terrestrial aquifers shed light on the physiology and ecology of the class Limnochordia.</title>
        <authorList>
            <person name="Karnachuk O.V."/>
            <person name="Lukina A.P."/>
            <person name="Avakyan M.R."/>
            <person name="Kadnikov V."/>
            <person name="Begmatov S."/>
            <person name="Beletsky A.V."/>
            <person name="Mardanov A.V."/>
            <person name="Ravin N.V."/>
        </authorList>
    </citation>
    <scope>NUCLEOTIDE SEQUENCE [LARGE SCALE GENOMIC DNA]</scope>
    <source>
        <strain evidence="12">LN</strain>
    </source>
</reference>
<comment type="subunit">
    <text evidence="4">Homotetramer.</text>
</comment>
<dbReference type="RefSeq" id="WP_324669620.1">
    <property type="nucleotide sequence ID" value="NZ_CP141614.1"/>
</dbReference>
<protein>
    <recommendedName>
        <fullName evidence="6 9">Aminopyrimidine aminohydrolase</fullName>
        <ecNumber evidence="5 9">3.5.99.2</ecNumber>
    </recommendedName>
</protein>
<evidence type="ECO:0000256" key="1">
    <source>
        <dbReference type="ARBA" id="ARBA00001881"/>
    </source>
</evidence>
<dbReference type="InterPro" id="IPR004305">
    <property type="entry name" value="Thiaminase-2/PQQC"/>
</dbReference>
<comment type="catalytic activity">
    <reaction evidence="8 9">
        <text>thiamine + H2O = 5-(2-hydroxyethyl)-4-methylthiazole + 4-amino-5-hydroxymethyl-2-methylpyrimidine + H(+)</text>
        <dbReference type="Rhea" id="RHEA:17509"/>
        <dbReference type="ChEBI" id="CHEBI:15377"/>
        <dbReference type="ChEBI" id="CHEBI:15378"/>
        <dbReference type="ChEBI" id="CHEBI:16892"/>
        <dbReference type="ChEBI" id="CHEBI:17957"/>
        <dbReference type="ChEBI" id="CHEBI:18385"/>
        <dbReference type="EC" id="3.5.99.2"/>
    </reaction>
</comment>
<comment type="function">
    <text evidence="9">Catalyzes an amino-pyrimidine hydrolysis reaction at the C5' of the pyrimidine moiety of thiamine compounds, a reaction that is part of a thiamine salvage pathway.</text>
</comment>
<feature type="domain" description="Thiaminase-2/PQQC" evidence="10">
    <location>
        <begin position="22"/>
        <end position="223"/>
    </location>
</feature>
<dbReference type="PANTHER" id="PTHR43198:SF2">
    <property type="entry name" value="SI:CH1073-67J19.1-RELATED"/>
    <property type="match status" value="1"/>
</dbReference>
<evidence type="ECO:0000256" key="8">
    <source>
        <dbReference type="ARBA" id="ARBA00048337"/>
    </source>
</evidence>
<dbReference type="InterPro" id="IPR050967">
    <property type="entry name" value="Thiamine_Salvage_TenA"/>
</dbReference>
<dbReference type="EMBL" id="CP141614">
    <property type="protein sequence ID" value="WRP15225.1"/>
    <property type="molecule type" value="Genomic_DNA"/>
</dbReference>
<comment type="pathway">
    <text evidence="2 9">Cofactor biosynthesis; thiamine diphosphate biosynthesis.</text>
</comment>
<dbReference type="Pfam" id="PF03070">
    <property type="entry name" value="TENA_THI-4"/>
    <property type="match status" value="1"/>
</dbReference>
<sequence>MSDTPSPLSRSFTEELWGGIASIFEAILAHPFIRGLTDGTLPEEAFRFYVIQDALYLRDYARALALAAAKAPQEQAIAMFCHHAAGAIEVERQLHESFFRDFGLTEQQVRATPVAPTNLAYTSYLLRVAYAEPFHELVGAVLPCYWIYQEVGTRLATRGSPNPLYRRWIETYGGEEFGRVVREVLQLTDRIAEALTPAQRAAAARHFVTTSRYEWMFWEMGWRMERWPV</sequence>
<dbReference type="InterPro" id="IPR027574">
    <property type="entry name" value="Thiaminase_II"/>
</dbReference>
<proteinExistence type="inferred from homology"/>
<accession>A0ABZ1BRH4</accession>
<dbReference type="SUPFAM" id="SSF48613">
    <property type="entry name" value="Heme oxygenase-like"/>
    <property type="match status" value="1"/>
</dbReference>
<dbReference type="InterPro" id="IPR016084">
    <property type="entry name" value="Haem_Oase-like_multi-hlx"/>
</dbReference>
<evidence type="ECO:0000256" key="5">
    <source>
        <dbReference type="ARBA" id="ARBA00012684"/>
    </source>
</evidence>
<dbReference type="NCBIfam" id="TIGR04306">
    <property type="entry name" value="salvage_TenA"/>
    <property type="match status" value="1"/>
</dbReference>
<dbReference type="Proteomes" id="UP001333102">
    <property type="component" value="Chromosome"/>
</dbReference>
<gene>
    <name evidence="11" type="primary">tenA</name>
    <name evidence="11" type="ORF">VLY81_03390</name>
</gene>
<dbReference type="Gene3D" id="1.20.910.10">
    <property type="entry name" value="Heme oxygenase-like"/>
    <property type="match status" value="1"/>
</dbReference>
<evidence type="ECO:0000313" key="12">
    <source>
        <dbReference type="Proteomes" id="UP001333102"/>
    </source>
</evidence>
<evidence type="ECO:0000256" key="3">
    <source>
        <dbReference type="ARBA" id="ARBA00010264"/>
    </source>
</evidence>
<keyword evidence="7 9" id="KW-0784">Thiamine biosynthesis</keyword>
<evidence type="ECO:0000256" key="4">
    <source>
        <dbReference type="ARBA" id="ARBA00011881"/>
    </source>
</evidence>
<comment type="catalytic activity">
    <reaction evidence="1 9">
        <text>4-amino-5-aminomethyl-2-methylpyrimidine + H2O = 4-amino-5-hydroxymethyl-2-methylpyrimidine + NH4(+)</text>
        <dbReference type="Rhea" id="RHEA:31799"/>
        <dbReference type="ChEBI" id="CHEBI:15377"/>
        <dbReference type="ChEBI" id="CHEBI:16892"/>
        <dbReference type="ChEBI" id="CHEBI:28938"/>
        <dbReference type="ChEBI" id="CHEBI:63416"/>
        <dbReference type="EC" id="3.5.99.2"/>
    </reaction>
</comment>
<evidence type="ECO:0000256" key="6">
    <source>
        <dbReference type="ARBA" id="ARBA00013647"/>
    </source>
</evidence>
<evidence type="ECO:0000313" key="11">
    <source>
        <dbReference type="EMBL" id="WRP15225.1"/>
    </source>
</evidence>
<evidence type="ECO:0000259" key="10">
    <source>
        <dbReference type="Pfam" id="PF03070"/>
    </source>
</evidence>
<name>A0ABZ1BRH4_9FIRM</name>
<evidence type="ECO:0000256" key="2">
    <source>
        <dbReference type="ARBA" id="ARBA00004948"/>
    </source>
</evidence>
<evidence type="ECO:0000256" key="9">
    <source>
        <dbReference type="RuleBase" id="RU363093"/>
    </source>
</evidence>
<comment type="similarity">
    <text evidence="3 9">Belongs to the TenA family.</text>
</comment>
<keyword evidence="9" id="KW-0378">Hydrolase</keyword>
<evidence type="ECO:0000256" key="7">
    <source>
        <dbReference type="ARBA" id="ARBA00022977"/>
    </source>
</evidence>
<dbReference type="EC" id="3.5.99.2" evidence="5 9"/>
<organism evidence="11 12">
    <name type="scientific">Geochorda subterranea</name>
    <dbReference type="NCBI Taxonomy" id="3109564"/>
    <lineage>
        <taxon>Bacteria</taxon>
        <taxon>Bacillati</taxon>
        <taxon>Bacillota</taxon>
        <taxon>Limnochordia</taxon>
        <taxon>Limnochordales</taxon>
        <taxon>Geochordaceae</taxon>
        <taxon>Geochorda</taxon>
    </lineage>
</organism>